<dbReference type="GeneID" id="20311495"/>
<evidence type="ECO:0000313" key="3">
    <source>
        <dbReference type="EMBL" id="EHY58854.1"/>
    </source>
</evidence>
<dbReference type="OrthoDB" id="407832at2759"/>
<name>H6C7M4_EXODN</name>
<dbReference type="GO" id="GO:0000976">
    <property type="term" value="F:transcription cis-regulatory region binding"/>
    <property type="evidence" value="ECO:0007669"/>
    <property type="project" value="TreeGrafter"/>
</dbReference>
<dbReference type="CDD" id="cd12148">
    <property type="entry name" value="fungal_TF_MHR"/>
    <property type="match status" value="1"/>
</dbReference>
<protein>
    <recommendedName>
        <fullName evidence="5">Zn(2)-C6 fungal-type domain-containing protein</fullName>
    </recommendedName>
</protein>
<accession>H6C7M4</accession>
<dbReference type="OMA" id="LEYHATE"/>
<keyword evidence="4" id="KW-1185">Reference proteome</keyword>
<dbReference type="GO" id="GO:0005634">
    <property type="term" value="C:nucleus"/>
    <property type="evidence" value="ECO:0007669"/>
    <property type="project" value="UniProtKB-SubCell"/>
</dbReference>
<evidence type="ECO:0008006" key="5">
    <source>
        <dbReference type="Google" id="ProtNLM"/>
    </source>
</evidence>
<keyword evidence="2" id="KW-0539">Nucleus</keyword>
<dbReference type="PANTHER" id="PTHR37534">
    <property type="entry name" value="TRANSCRIPTIONAL ACTIVATOR PROTEIN UGA3"/>
    <property type="match status" value="1"/>
</dbReference>
<dbReference type="eggNOG" id="ENOG502RNYP">
    <property type="taxonomic scope" value="Eukaryota"/>
</dbReference>
<comment type="subcellular location">
    <subcellularLocation>
        <location evidence="1">Nucleus</location>
    </subcellularLocation>
</comment>
<dbReference type="PANTHER" id="PTHR37534:SF2">
    <property type="entry name" value="N-ACETYLTRANSFERASE DOMAIN-CONTAINING PROTEIN"/>
    <property type="match status" value="1"/>
</dbReference>
<organism evidence="3 4">
    <name type="scientific">Exophiala dermatitidis (strain ATCC 34100 / CBS 525.76 / NIH/UT8656)</name>
    <name type="common">Black yeast</name>
    <name type="synonym">Wangiella dermatitidis</name>
    <dbReference type="NCBI Taxonomy" id="858893"/>
    <lineage>
        <taxon>Eukaryota</taxon>
        <taxon>Fungi</taxon>
        <taxon>Dikarya</taxon>
        <taxon>Ascomycota</taxon>
        <taxon>Pezizomycotina</taxon>
        <taxon>Eurotiomycetes</taxon>
        <taxon>Chaetothyriomycetidae</taxon>
        <taxon>Chaetothyriales</taxon>
        <taxon>Herpotrichiellaceae</taxon>
        <taxon>Exophiala</taxon>
    </lineage>
</organism>
<dbReference type="InterPro" id="IPR021858">
    <property type="entry name" value="Fun_TF"/>
</dbReference>
<evidence type="ECO:0000256" key="1">
    <source>
        <dbReference type="ARBA" id="ARBA00004123"/>
    </source>
</evidence>
<evidence type="ECO:0000256" key="2">
    <source>
        <dbReference type="ARBA" id="ARBA00023242"/>
    </source>
</evidence>
<dbReference type="Pfam" id="PF11951">
    <property type="entry name" value="Fungal_trans_2"/>
    <property type="match status" value="1"/>
</dbReference>
<evidence type="ECO:0000313" key="4">
    <source>
        <dbReference type="Proteomes" id="UP000007304"/>
    </source>
</evidence>
<gene>
    <name evidence="3" type="ORF">HMPREF1120_06856</name>
</gene>
<dbReference type="InParanoid" id="H6C7M4"/>
<dbReference type="EMBL" id="JH226135">
    <property type="protein sequence ID" value="EHY58854.1"/>
    <property type="molecule type" value="Genomic_DNA"/>
</dbReference>
<dbReference type="Proteomes" id="UP000007304">
    <property type="component" value="Unassembled WGS sequence"/>
</dbReference>
<dbReference type="RefSeq" id="XP_009159315.1">
    <property type="nucleotide sequence ID" value="XM_009161067.1"/>
</dbReference>
<dbReference type="GO" id="GO:0003700">
    <property type="term" value="F:DNA-binding transcription factor activity"/>
    <property type="evidence" value="ECO:0007669"/>
    <property type="project" value="TreeGrafter"/>
</dbReference>
<dbReference type="AlphaFoldDB" id="H6C7M4"/>
<dbReference type="VEuPathDB" id="FungiDB:HMPREF1120_06856"/>
<proteinExistence type="predicted"/>
<dbReference type="GO" id="GO:0045944">
    <property type="term" value="P:positive regulation of transcription by RNA polymerase II"/>
    <property type="evidence" value="ECO:0007669"/>
    <property type="project" value="TreeGrafter"/>
</dbReference>
<dbReference type="HOGENOM" id="CLU_008719_0_1_1"/>
<reference evidence="3" key="1">
    <citation type="submission" date="2011-07" db="EMBL/GenBank/DDBJ databases">
        <title>The Genome Sequence of Exophiala (Wangiella) dermatitidis NIH/UT8656.</title>
        <authorList>
            <consortium name="The Broad Institute Genome Sequencing Platform"/>
            <person name="Cuomo C."/>
            <person name="Wang Z."/>
            <person name="Hunicke-Smith S."/>
            <person name="Szanislo P.J."/>
            <person name="Earl A."/>
            <person name="Young S.K."/>
            <person name="Zeng Q."/>
            <person name="Gargeya S."/>
            <person name="Fitzgerald M."/>
            <person name="Haas B."/>
            <person name="Abouelleil A."/>
            <person name="Alvarado L."/>
            <person name="Arachchi H.M."/>
            <person name="Berlin A."/>
            <person name="Brown A."/>
            <person name="Chapman S.B."/>
            <person name="Chen Z."/>
            <person name="Dunbar C."/>
            <person name="Freedman E."/>
            <person name="Gearin G."/>
            <person name="Gellesch M."/>
            <person name="Goldberg J."/>
            <person name="Griggs A."/>
            <person name="Gujja S."/>
            <person name="Heiman D."/>
            <person name="Howarth C."/>
            <person name="Larson L."/>
            <person name="Lui A."/>
            <person name="MacDonald P.J.P."/>
            <person name="Montmayeur A."/>
            <person name="Murphy C."/>
            <person name="Neiman D."/>
            <person name="Pearson M."/>
            <person name="Priest M."/>
            <person name="Roberts A."/>
            <person name="Saif S."/>
            <person name="Shea T."/>
            <person name="Shenoy N."/>
            <person name="Sisk P."/>
            <person name="Stolte C."/>
            <person name="Sykes S."/>
            <person name="Wortman J."/>
            <person name="Nusbaum C."/>
            <person name="Birren B."/>
        </authorList>
    </citation>
    <scope>NUCLEOTIDE SEQUENCE</scope>
    <source>
        <strain evidence="3">NIH/UT8656</strain>
    </source>
</reference>
<dbReference type="STRING" id="858893.H6C7M4"/>
<sequence>MAKTVSKNCDEALPICGRCERSGRFCDHSKPIKIRVQKNVARRRKNSTPVLASDHDPEVSLQDPRKALQDEEIAECFEHYLKVLSPWYDLNDHDSTFGAVVAEQAQQNPLLLSAVVAFAAMHKARTGHSSFMPVADRYHNQCLRLLIGLHDYDAATKDGTALAATCLLRSYEILAEEEDPNRHLFGAFSLIPALTFEFPSEPVLRAGLWNYMREDITFSLVNGCPLKIDMGNVDINPSRDDDYANQATLLLARIINAVFLDQHAVVEQLREALESWKSSLPFRPYHQSDGVVFPKICFIRDCQGALSPFWRSSLTVAVAAMHYYHVVTMVLNRSDPDPVELENHARAICGLAFSAKSDAVMVNAYGPISYKVRRRMAEEGR</sequence>